<dbReference type="AlphaFoldDB" id="A0A3B1DL27"/>
<protein>
    <submittedName>
        <fullName evidence="5">Lipoprotein releasing system ATP-binding protein LolD</fullName>
    </submittedName>
</protein>
<dbReference type="PANTHER" id="PTHR24220">
    <property type="entry name" value="IMPORT ATP-BINDING PROTEIN"/>
    <property type="match status" value="1"/>
</dbReference>
<dbReference type="SMART" id="SM00382">
    <property type="entry name" value="AAA"/>
    <property type="match status" value="1"/>
</dbReference>
<dbReference type="GO" id="GO:0016887">
    <property type="term" value="F:ATP hydrolysis activity"/>
    <property type="evidence" value="ECO:0007669"/>
    <property type="project" value="InterPro"/>
</dbReference>
<evidence type="ECO:0000259" key="4">
    <source>
        <dbReference type="PROSITE" id="PS50893"/>
    </source>
</evidence>
<sequence length="244" mass="26797">MIRCTDVCKSYHLGDREVHALRGATLAIPEPGFYAIMGQSGSGKSTLLHLLATLDRPDSGEIYLGGRAVHDLSEREATDFRRKGLGIIFQQFNLIPTMTAAENVELPGLLAGDHPRDLRTRAMKLLDMLDLADRADHRPEAMSGGEQQRVAIARSLFYSPPVLLADEPTGNLDSDNAELLWTLLGTLARDQEMTVLMVTHEPAAAAHCRRVFVLHDGRVCNTIETEDLDAVGVAARYQQALRNA</sequence>
<reference evidence="5" key="1">
    <citation type="submission" date="2018-06" db="EMBL/GenBank/DDBJ databases">
        <authorList>
            <person name="Zhirakovskaya E."/>
        </authorList>
    </citation>
    <scope>NUCLEOTIDE SEQUENCE</scope>
</reference>
<dbReference type="GO" id="GO:0022857">
    <property type="term" value="F:transmembrane transporter activity"/>
    <property type="evidence" value="ECO:0007669"/>
    <property type="project" value="TreeGrafter"/>
</dbReference>
<evidence type="ECO:0000256" key="3">
    <source>
        <dbReference type="ARBA" id="ARBA00022840"/>
    </source>
</evidence>
<keyword evidence="3 5" id="KW-0067">ATP-binding</keyword>
<keyword evidence="1" id="KW-0813">Transport</keyword>
<evidence type="ECO:0000256" key="2">
    <source>
        <dbReference type="ARBA" id="ARBA00022741"/>
    </source>
</evidence>
<keyword evidence="5" id="KW-0449">Lipoprotein</keyword>
<dbReference type="InterPro" id="IPR003439">
    <property type="entry name" value="ABC_transporter-like_ATP-bd"/>
</dbReference>
<dbReference type="Pfam" id="PF00005">
    <property type="entry name" value="ABC_tran"/>
    <property type="match status" value="1"/>
</dbReference>
<name>A0A3B1DL27_9ZZZZ</name>
<dbReference type="CDD" id="cd03255">
    <property type="entry name" value="ABC_MJ0796_LolCDE_FtsE"/>
    <property type="match status" value="1"/>
</dbReference>
<dbReference type="InterPro" id="IPR003593">
    <property type="entry name" value="AAA+_ATPase"/>
</dbReference>
<dbReference type="InterPro" id="IPR017911">
    <property type="entry name" value="MacB-like_ATP-bd"/>
</dbReference>
<accession>A0A3B1DL27</accession>
<feature type="domain" description="ABC transporter" evidence="4">
    <location>
        <begin position="2"/>
        <end position="241"/>
    </location>
</feature>
<dbReference type="GO" id="GO:0098796">
    <property type="term" value="C:membrane protein complex"/>
    <property type="evidence" value="ECO:0007669"/>
    <property type="project" value="UniProtKB-ARBA"/>
</dbReference>
<dbReference type="PROSITE" id="PS50893">
    <property type="entry name" value="ABC_TRANSPORTER_2"/>
    <property type="match status" value="1"/>
</dbReference>
<dbReference type="PROSITE" id="PS00211">
    <property type="entry name" value="ABC_TRANSPORTER_1"/>
    <property type="match status" value="1"/>
</dbReference>
<dbReference type="SUPFAM" id="SSF52540">
    <property type="entry name" value="P-loop containing nucleoside triphosphate hydrolases"/>
    <property type="match status" value="1"/>
</dbReference>
<evidence type="ECO:0000256" key="1">
    <source>
        <dbReference type="ARBA" id="ARBA00022448"/>
    </source>
</evidence>
<dbReference type="InterPro" id="IPR017871">
    <property type="entry name" value="ABC_transporter-like_CS"/>
</dbReference>
<dbReference type="Gene3D" id="3.40.50.300">
    <property type="entry name" value="P-loop containing nucleotide triphosphate hydrolases"/>
    <property type="match status" value="1"/>
</dbReference>
<dbReference type="EMBL" id="UOGK01000268">
    <property type="protein sequence ID" value="VAX39621.1"/>
    <property type="molecule type" value="Genomic_DNA"/>
</dbReference>
<dbReference type="GO" id="GO:0005524">
    <property type="term" value="F:ATP binding"/>
    <property type="evidence" value="ECO:0007669"/>
    <property type="project" value="UniProtKB-KW"/>
</dbReference>
<dbReference type="InterPro" id="IPR027417">
    <property type="entry name" value="P-loop_NTPase"/>
</dbReference>
<dbReference type="FunFam" id="3.40.50.300:FF:000032">
    <property type="entry name" value="Export ABC transporter ATP-binding protein"/>
    <property type="match status" value="1"/>
</dbReference>
<gene>
    <name evidence="5" type="ORF">MNBD_PLANCTO03-793</name>
</gene>
<keyword evidence="2" id="KW-0547">Nucleotide-binding</keyword>
<evidence type="ECO:0000313" key="5">
    <source>
        <dbReference type="EMBL" id="VAX39621.1"/>
    </source>
</evidence>
<dbReference type="InterPro" id="IPR015854">
    <property type="entry name" value="ABC_transpr_LolD-like"/>
</dbReference>
<organism evidence="5">
    <name type="scientific">hydrothermal vent metagenome</name>
    <dbReference type="NCBI Taxonomy" id="652676"/>
    <lineage>
        <taxon>unclassified sequences</taxon>
        <taxon>metagenomes</taxon>
        <taxon>ecological metagenomes</taxon>
    </lineage>
</organism>
<dbReference type="GO" id="GO:0005886">
    <property type="term" value="C:plasma membrane"/>
    <property type="evidence" value="ECO:0007669"/>
    <property type="project" value="TreeGrafter"/>
</dbReference>
<proteinExistence type="predicted"/>